<comment type="caution">
    <text evidence="6">The sequence shown here is derived from an EMBL/GenBank/DDBJ whole genome shotgun (WGS) entry which is preliminary data.</text>
</comment>
<dbReference type="PANTHER" id="PTHR10429:SF0">
    <property type="entry name" value="DNA-3-METHYLADENINE GLYCOSYLASE"/>
    <property type="match status" value="1"/>
</dbReference>
<name>A0ABU9EDI5_9BACT</name>
<proteinExistence type="inferred from homology"/>
<keyword evidence="6" id="KW-0326">Glycosidase</keyword>
<keyword evidence="2 5" id="KW-0227">DNA damage</keyword>
<evidence type="ECO:0000256" key="3">
    <source>
        <dbReference type="ARBA" id="ARBA00022801"/>
    </source>
</evidence>
<dbReference type="NCBIfam" id="TIGR00567">
    <property type="entry name" value="3mg"/>
    <property type="match status" value="1"/>
</dbReference>
<comment type="similarity">
    <text evidence="1 5">Belongs to the DNA glycosylase MPG family.</text>
</comment>
<reference evidence="6 7" key="1">
    <citation type="submission" date="2024-02" db="EMBL/GenBank/DDBJ databases">
        <title>A novel Gemmatimonadota bacterium.</title>
        <authorList>
            <person name="Du Z.-J."/>
            <person name="Ye Y.-Q."/>
        </authorList>
    </citation>
    <scope>NUCLEOTIDE SEQUENCE [LARGE SCALE GENOMIC DNA]</scope>
    <source>
        <strain evidence="6 7">DH-20</strain>
    </source>
</reference>
<keyword evidence="7" id="KW-1185">Reference proteome</keyword>
<protein>
    <recommendedName>
        <fullName evidence="5">Putative 3-methyladenine DNA glycosylase</fullName>
        <ecNumber evidence="5">3.2.2.-</ecNumber>
    </recommendedName>
</protein>
<evidence type="ECO:0000256" key="1">
    <source>
        <dbReference type="ARBA" id="ARBA00009232"/>
    </source>
</evidence>
<dbReference type="RefSeq" id="WP_405285605.1">
    <property type="nucleotide sequence ID" value="NZ_CP144380.1"/>
</dbReference>
<dbReference type="NCBIfam" id="NF002003">
    <property type="entry name" value="PRK00802.1-3"/>
    <property type="match status" value="1"/>
</dbReference>
<evidence type="ECO:0000256" key="4">
    <source>
        <dbReference type="ARBA" id="ARBA00023204"/>
    </source>
</evidence>
<dbReference type="InterPro" id="IPR036995">
    <property type="entry name" value="MPG_sf"/>
</dbReference>
<dbReference type="Proteomes" id="UP001484239">
    <property type="component" value="Unassembled WGS sequence"/>
</dbReference>
<gene>
    <name evidence="6" type="ORF">WI372_14385</name>
</gene>
<accession>A0ABU9EDI5</accession>
<dbReference type="EMBL" id="JBBHLI010000009">
    <property type="protein sequence ID" value="MEK9502177.1"/>
    <property type="molecule type" value="Genomic_DNA"/>
</dbReference>
<evidence type="ECO:0000256" key="2">
    <source>
        <dbReference type="ARBA" id="ARBA00022763"/>
    </source>
</evidence>
<evidence type="ECO:0000256" key="5">
    <source>
        <dbReference type="HAMAP-Rule" id="MF_00527"/>
    </source>
</evidence>
<dbReference type="HAMAP" id="MF_00527">
    <property type="entry name" value="3MGH"/>
    <property type="match status" value="1"/>
</dbReference>
<dbReference type="GO" id="GO:0016798">
    <property type="term" value="F:hydrolase activity, acting on glycosyl bonds"/>
    <property type="evidence" value="ECO:0007669"/>
    <property type="project" value="UniProtKB-KW"/>
</dbReference>
<evidence type="ECO:0000313" key="6">
    <source>
        <dbReference type="EMBL" id="MEK9502177.1"/>
    </source>
</evidence>
<keyword evidence="3 5" id="KW-0378">Hydrolase</keyword>
<dbReference type="SUPFAM" id="SSF50486">
    <property type="entry name" value="FMT C-terminal domain-like"/>
    <property type="match status" value="1"/>
</dbReference>
<keyword evidence="4 5" id="KW-0234">DNA repair</keyword>
<sequence>MAGAADAGRPDREGLPWQVAGEPLVVSGCAAHPLPRFDLPVPDVARALLGSRLESTIGGERVTGVVVETEAYLGADDPASHAATRAGVTERNRAMFGPAGRAYVYRSYGMHWCLNVVAGAEGTGGAVLVRGLEVIEGLDVVRRRRGRDDHPADGPGRLAVALGVTGEHYGHDLARPPLRLLPGWRVPDEWVRVTPRIGIRKAAERLLRYCVSRSPGVSR</sequence>
<dbReference type="Pfam" id="PF02245">
    <property type="entry name" value="Pur_DNA_glyco"/>
    <property type="match status" value="1"/>
</dbReference>
<dbReference type="CDD" id="cd00540">
    <property type="entry name" value="AAG"/>
    <property type="match status" value="1"/>
</dbReference>
<dbReference type="InterPro" id="IPR011034">
    <property type="entry name" value="Formyl_transferase-like_C_sf"/>
</dbReference>
<dbReference type="InterPro" id="IPR003180">
    <property type="entry name" value="MPG"/>
</dbReference>
<dbReference type="Gene3D" id="3.10.300.10">
    <property type="entry name" value="Methylpurine-DNA glycosylase (MPG)"/>
    <property type="match status" value="1"/>
</dbReference>
<organism evidence="6 7">
    <name type="scientific">Gaopeijia maritima</name>
    <dbReference type="NCBI Taxonomy" id="3119007"/>
    <lineage>
        <taxon>Bacteria</taxon>
        <taxon>Pseudomonadati</taxon>
        <taxon>Gemmatimonadota</taxon>
        <taxon>Longimicrobiia</taxon>
        <taxon>Gaopeijiales</taxon>
        <taxon>Gaopeijiaceae</taxon>
        <taxon>Gaopeijia</taxon>
    </lineage>
</organism>
<dbReference type="PANTHER" id="PTHR10429">
    <property type="entry name" value="DNA-3-METHYLADENINE GLYCOSYLASE"/>
    <property type="match status" value="1"/>
</dbReference>
<dbReference type="EC" id="3.2.2.-" evidence="5"/>
<evidence type="ECO:0000313" key="7">
    <source>
        <dbReference type="Proteomes" id="UP001484239"/>
    </source>
</evidence>